<keyword evidence="9" id="KW-1185">Reference proteome</keyword>
<dbReference type="PANTHER" id="PTHR46532">
    <property type="entry name" value="MALE FERTILITY FACTOR KL5"/>
    <property type="match status" value="1"/>
</dbReference>
<dbReference type="InterPro" id="IPR024317">
    <property type="entry name" value="Dynein_heavy_chain_D4_dom"/>
</dbReference>
<evidence type="ECO:0000313" key="9">
    <source>
        <dbReference type="Proteomes" id="UP000663828"/>
    </source>
</evidence>
<dbReference type="Pfam" id="PF07728">
    <property type="entry name" value="AAA_5"/>
    <property type="match status" value="1"/>
</dbReference>
<dbReference type="InterPro" id="IPR011704">
    <property type="entry name" value="ATPase_dyneun-rel_AAA"/>
</dbReference>
<dbReference type="InterPro" id="IPR027417">
    <property type="entry name" value="P-loop_NTPase"/>
</dbReference>
<dbReference type="Pfam" id="PF17857">
    <property type="entry name" value="AAA_lid_1"/>
    <property type="match status" value="1"/>
</dbReference>
<evidence type="ECO:0000256" key="1">
    <source>
        <dbReference type="ARBA" id="ARBA00008887"/>
    </source>
</evidence>
<evidence type="ECO:0000256" key="2">
    <source>
        <dbReference type="SAM" id="Coils"/>
    </source>
</evidence>
<name>A0A813YZ19_ADIRI</name>
<dbReference type="InterPro" id="IPR041466">
    <property type="entry name" value="Dynein_AAA5_ext"/>
</dbReference>
<sequence length="2378" mass="278495">MNTDIRSTDERKVQEEETLANTTINSVHTFLFDILAFFFNSQTNLIVEYCQETQNWTPIQRFINDESTHILPIFFCDLQERNRLSKGSTIVLSNFNRATKIEEACIEIGIDKPFEDGGVIFLKPNTVKLTEKNYKNVELIVFSMNFDLPNFDLMTNLEVQLSSYLPSIKRADEWKRLNLVNENTHRIKFNLIYQMEQNVDFLRTVHTSLIDRIQLSNVPMRLQHDTQEIIHPNSLLRFAQDTELVQQAEETMLDWIREIQQFYRKSVSIRQMNSTTGPLNELAYWRKQMLQLHSLISQLRLPPNRAVIYLLNIVASPRSIEWREIDKKLTESMNEARDHYKYLMILAKYIGPLYSTEPYVIQESLPSLLNTTVLINSCSEIYSKPDKIAALLVTITNQIVISSKNYLTNNHTIDLRLLNTKELLQRIENVHNLYITYQEVFLKTKQRIENQYADQSSNHLSERHVLGKLAFLDQRLSKLREIIASFDIYSLLSQSRIDGLEQIAHMYKKAQAEFLALKLDFFNPDDRQFDTFYNKLNQILSDVDQRLYQTFHKDLYRILRSPSHNSSNALKFLIRYENLHIPFFDSSEFLIDLLHWYEKEELQKVKNIYNKCRSTPTIERDHSPIIGRILWARRMYKRIQNPYVEFLKRSELKEHSLMTNLTKNFMTVANGFSIYELLYHRHWYNSLPDIVNVMCNPVLVRQNLLRQLYINYDPLIDVILHDCELLVRSSITVPDLGYNLLLEKDRIQLSYERLKKLLKDLSVLLAKAHPTSYELVEKVMTQVDNTLAIGLNRLNWLSKNLDELFLPAEENIASMSDFLGQISSLIIHRIEEPIHEVSRFEMLEFPDDSIDFKQFVQEVRQQIISKAEKLNSLSMQIESAVLQVVRMFFDKAGYKSKPFEQKLGDMDIMQLSTMQKLAIQMFVQDFSKLERKARNPTHFMLQSSNEWERFNELCNEFLSSFETRFIKALTLCAKNAFEVIKNRANPIIVQIKPRLKKLRLYPLDTIDANATRADHVHHPLIQTYVELQSSTITLNPSIDEIQQLMNQLIHYVLNIFHGVRKWGEVRSIDYKLIHNFSMNTLSELSSGHDNLETEKMFENGNEEEEWNRKPQAKTYYNLIANNKELLKLYQIIGNFFLENGIRLNKELEEYYVFRDLWEMNKVHQAKKFIVSDPSYASIRALFADFDNIRDAIKRVAESKDVETFRYVTTKFKQTLFDEVRQLELIFAKYIRMHYRMKFLSINDFLKKNEPRLNRQLRDLDDVRFVINTLDTLKDNFVLIDHTIYPLEEVYNLFKRYSIDIPLEEQTAIEMLRSTHERLLKRAKHVTHELVYSQQRFLDRLLLDKSITASQMFGILDVATNDWTDGIFSTLWRRTLKAYEVSSNTGIQEAWWIILDGPVDAIWIENLNSVLDDNKLLTLANGDRILMAANVKLVFEVHNIDNASPATVSRCGMIFMSSTVLPWRPIFQAWSNKQSKNIGSVIFEVVEKHFDEIFKLLITKCSPKMKVYECNYIKQIADLLDGLLNKELDYSRIYLERLTIFAIMWSMGALLELNDRSKLEQYFINSGDSDISKNVLQGGSIFDYLVNDSGQWEHWSTRVESWEYPKDETIDFASILVPNIDNVRITYLINILSKQEKAVLLIGEPGTAKTVIITSYLKNFDSEKHLTRIMNFSSITTSAFIQKTIENFVDKRVANTFGPSFGRKMTIFIDDINMPMINSWGDQEANEILRQLIEQKGFYSLSKPGDFLNINDLQFLAAMCHPGGGRNDIPERLKRHFFILNCTLPSNTAVDHIFGSIAKYFCPERNFSSDLVQTIQKSVSTTRILWQAVKGKFLPTPAKFHYIFNLRDLSRIWEGILQIESEQCQNGLEDYFQLWKHECTRVLADRLILPMEKEWFRKELYRVAKQTFGDVYKLPVEEESEVYFANFLREELEVTDEMGDDIDLADLVPKIYEPVVLWEALQTKLMNSMNKMNGEIRGSNMDLVFFKDAMIHLLRISRVINMPKGHLLLVGVGGSGKQSLTKLAAYIAGYKYFQISVSRTYTLNNFLDDLRNVYRRAGRLGQGIVFIFTDNDIKDDQFLEYLNNVLSSGEVIDDVFENDELIHKLKVSGLITREEMDETLSELSVKMKKEYPKRALTNENLLNYYRERLRKNLHVILCFSPDNRKFRERALKFPALVSGCTIDWFHRWPLDALVAVSNVYLNRFDILVTSNTVKKSVIELMADIHDDVSRMCESYYEKFRRRTYVTPKSFLSYINAFKQYYQKQREYFEKEKQKMKTGVQKLFEAAEQVQEITRELVVKEKHMVIANAEAAKQVAEMEVLRSAAEIKTKEVHESKETAEILVKQVNEEKAIAEDELSAAEVILKEAEEAVKVSERLFGK</sequence>
<dbReference type="PANTHER" id="PTHR46532:SF4">
    <property type="entry name" value="AAA+ ATPASE DOMAIN-CONTAINING PROTEIN"/>
    <property type="match status" value="1"/>
</dbReference>
<evidence type="ECO:0000259" key="3">
    <source>
        <dbReference type="Pfam" id="PF07728"/>
    </source>
</evidence>
<dbReference type="InterPro" id="IPR026983">
    <property type="entry name" value="DHC"/>
</dbReference>
<feature type="domain" description="Dynein heavy chain AAA module D4" evidence="5">
    <location>
        <begin position="1980"/>
        <end position="2258"/>
    </location>
</feature>
<dbReference type="GO" id="GO:0007018">
    <property type="term" value="P:microtubule-based movement"/>
    <property type="evidence" value="ECO:0007669"/>
    <property type="project" value="InterPro"/>
</dbReference>
<gene>
    <name evidence="8" type="ORF">XAT740_LOCUS7498</name>
</gene>
<organism evidence="8 9">
    <name type="scientific">Adineta ricciae</name>
    <name type="common">Rotifer</name>
    <dbReference type="NCBI Taxonomy" id="249248"/>
    <lineage>
        <taxon>Eukaryota</taxon>
        <taxon>Metazoa</taxon>
        <taxon>Spiralia</taxon>
        <taxon>Gnathifera</taxon>
        <taxon>Rotifera</taxon>
        <taxon>Eurotatoria</taxon>
        <taxon>Bdelloidea</taxon>
        <taxon>Adinetida</taxon>
        <taxon>Adinetidae</taxon>
        <taxon>Adineta</taxon>
    </lineage>
</organism>
<dbReference type="InterPro" id="IPR041589">
    <property type="entry name" value="DNAH3_AAA_lid_1"/>
</dbReference>
<comment type="caution">
    <text evidence="8">The sequence shown here is derived from an EMBL/GenBank/DDBJ whole genome shotgun (WGS) entry which is preliminary data.</text>
</comment>
<evidence type="ECO:0000259" key="6">
    <source>
        <dbReference type="Pfam" id="PF17852"/>
    </source>
</evidence>
<keyword evidence="2" id="KW-0175">Coiled coil</keyword>
<dbReference type="Pfam" id="PF12775">
    <property type="entry name" value="AAA_7"/>
    <property type="match status" value="1"/>
</dbReference>
<feature type="coiled-coil region" evidence="2">
    <location>
        <begin position="2334"/>
        <end position="2375"/>
    </location>
</feature>
<feature type="domain" description="Dynein heavy chain tail" evidence="4">
    <location>
        <begin position="245"/>
        <end position="803"/>
    </location>
</feature>
<dbReference type="GO" id="GO:0016887">
    <property type="term" value="F:ATP hydrolysis activity"/>
    <property type="evidence" value="ECO:0007669"/>
    <property type="project" value="InterPro"/>
</dbReference>
<evidence type="ECO:0000313" key="8">
    <source>
        <dbReference type="EMBL" id="CAF0890797.1"/>
    </source>
</evidence>
<dbReference type="Pfam" id="PF12780">
    <property type="entry name" value="AAA_8"/>
    <property type="match status" value="1"/>
</dbReference>
<dbReference type="GO" id="GO:0005524">
    <property type="term" value="F:ATP binding"/>
    <property type="evidence" value="ECO:0007669"/>
    <property type="project" value="InterPro"/>
</dbReference>
<protein>
    <submittedName>
        <fullName evidence="8">Uncharacterized protein</fullName>
    </submittedName>
</protein>
<feature type="domain" description="ATPase dynein-related AAA" evidence="3">
    <location>
        <begin position="1340"/>
        <end position="1450"/>
    </location>
</feature>
<dbReference type="GO" id="GO:0031514">
    <property type="term" value="C:motile cilium"/>
    <property type="evidence" value="ECO:0007669"/>
    <property type="project" value="UniProtKB-ARBA"/>
</dbReference>
<dbReference type="GO" id="GO:0051959">
    <property type="term" value="F:dynein light intermediate chain binding"/>
    <property type="evidence" value="ECO:0007669"/>
    <property type="project" value="InterPro"/>
</dbReference>
<dbReference type="GO" id="GO:0045505">
    <property type="term" value="F:dynein intermediate chain binding"/>
    <property type="evidence" value="ECO:0007669"/>
    <property type="project" value="InterPro"/>
</dbReference>
<feature type="domain" description="Dynein heavy chain AAA 5 extension" evidence="6">
    <location>
        <begin position="1484"/>
        <end position="1595"/>
    </location>
</feature>
<dbReference type="SUPFAM" id="SSF52540">
    <property type="entry name" value="P-loop containing nucleoside triphosphate hydrolases"/>
    <property type="match status" value="2"/>
</dbReference>
<comment type="similarity">
    <text evidence="1">Belongs to the dynein heavy chain family.</text>
</comment>
<accession>A0A813YZ19</accession>
<reference evidence="8" key="1">
    <citation type="submission" date="2021-02" db="EMBL/GenBank/DDBJ databases">
        <authorList>
            <person name="Nowell W R."/>
        </authorList>
    </citation>
    <scope>NUCLEOTIDE SEQUENCE</scope>
</reference>
<dbReference type="GO" id="GO:0005858">
    <property type="term" value="C:axonemal dynein complex"/>
    <property type="evidence" value="ECO:0007669"/>
    <property type="project" value="TreeGrafter"/>
</dbReference>
<evidence type="ECO:0000259" key="4">
    <source>
        <dbReference type="Pfam" id="PF08385"/>
    </source>
</evidence>
<dbReference type="Gene3D" id="3.40.50.300">
    <property type="entry name" value="P-loop containing nucleotide triphosphate hydrolases"/>
    <property type="match status" value="2"/>
</dbReference>
<dbReference type="Proteomes" id="UP000663828">
    <property type="component" value="Unassembled WGS sequence"/>
</dbReference>
<dbReference type="Gene3D" id="1.20.920.30">
    <property type="match status" value="1"/>
</dbReference>
<dbReference type="InterPro" id="IPR013594">
    <property type="entry name" value="Dynein_heavy_tail"/>
</dbReference>
<feature type="domain" description="Dynein heavy chain 3 AAA+ lid" evidence="7">
    <location>
        <begin position="1823"/>
        <end position="1910"/>
    </location>
</feature>
<dbReference type="Pfam" id="PF08385">
    <property type="entry name" value="DHC_N1"/>
    <property type="match status" value="1"/>
</dbReference>
<proteinExistence type="inferred from homology"/>
<dbReference type="EMBL" id="CAJNOR010000360">
    <property type="protein sequence ID" value="CAF0890797.1"/>
    <property type="molecule type" value="Genomic_DNA"/>
</dbReference>
<evidence type="ECO:0000259" key="5">
    <source>
        <dbReference type="Pfam" id="PF12780"/>
    </source>
</evidence>
<dbReference type="Pfam" id="PF17852">
    <property type="entry name" value="Dynein_AAA_lid"/>
    <property type="match status" value="1"/>
</dbReference>
<dbReference type="Gene3D" id="1.20.920.20">
    <property type="match status" value="1"/>
</dbReference>
<dbReference type="FunFam" id="1.20.920.30:FF:000004">
    <property type="entry name" value="Dynein axonemal heavy chain 5"/>
    <property type="match status" value="1"/>
</dbReference>
<dbReference type="Gene3D" id="1.10.472.130">
    <property type="match status" value="1"/>
</dbReference>
<evidence type="ECO:0000259" key="7">
    <source>
        <dbReference type="Pfam" id="PF17857"/>
    </source>
</evidence>